<proteinExistence type="predicted"/>
<feature type="signal peptide" evidence="1">
    <location>
        <begin position="1"/>
        <end position="27"/>
    </location>
</feature>
<organism evidence="2 3">
    <name type="scientific">Williamsia maris</name>
    <dbReference type="NCBI Taxonomy" id="72806"/>
    <lineage>
        <taxon>Bacteria</taxon>
        <taxon>Bacillati</taxon>
        <taxon>Actinomycetota</taxon>
        <taxon>Actinomycetes</taxon>
        <taxon>Mycobacteriales</taxon>
        <taxon>Nocardiaceae</taxon>
        <taxon>Williamsia</taxon>
    </lineage>
</organism>
<gene>
    <name evidence="2" type="ORF">LX13_000484</name>
</gene>
<evidence type="ECO:0008006" key="4">
    <source>
        <dbReference type="Google" id="ProtNLM"/>
    </source>
</evidence>
<evidence type="ECO:0000313" key="2">
    <source>
        <dbReference type="EMBL" id="MCP2174677.1"/>
    </source>
</evidence>
<accession>A0ABT1H9P4</accession>
<sequence>MTMTVRAATSRTALVATVLAVTALAAACTSGSGSSDPTTSARPSTSVPVSAAVVAPTGPAQRTAAATALKFGESAFLPADAFRPNGQLAMFTVTGIEPGVAGELPESVTHGGVPFYVHVTVTQLGTRQLDVPSTVGLAGSADGRTATLTETPPDGFGKCVAATAPKDLGRGNSYATCFVAVADPDTDLTRVVYWAQTTTDPEFDYKAAPVVWSDGSPAPVASSSAPAPAPTS</sequence>
<evidence type="ECO:0000256" key="1">
    <source>
        <dbReference type="SAM" id="SignalP"/>
    </source>
</evidence>
<protein>
    <recommendedName>
        <fullName evidence="4">Lipoprotein</fullName>
    </recommendedName>
</protein>
<feature type="chain" id="PRO_5046467299" description="Lipoprotein" evidence="1">
    <location>
        <begin position="28"/>
        <end position="232"/>
    </location>
</feature>
<evidence type="ECO:0000313" key="3">
    <source>
        <dbReference type="Proteomes" id="UP001206895"/>
    </source>
</evidence>
<dbReference type="Proteomes" id="UP001206895">
    <property type="component" value="Unassembled WGS sequence"/>
</dbReference>
<dbReference type="RefSeq" id="WP_253659710.1">
    <property type="nucleotide sequence ID" value="NZ_BAAAJQ010000001.1"/>
</dbReference>
<keyword evidence="3" id="KW-1185">Reference proteome</keyword>
<reference evidence="2 3" key="1">
    <citation type="submission" date="2022-06" db="EMBL/GenBank/DDBJ databases">
        <title>Genomic Encyclopedia of Archaeal and Bacterial Type Strains, Phase II (KMG-II): from individual species to whole genera.</title>
        <authorList>
            <person name="Goeker M."/>
        </authorList>
    </citation>
    <scope>NUCLEOTIDE SEQUENCE [LARGE SCALE GENOMIC DNA]</scope>
    <source>
        <strain evidence="2 3">DSM 44693</strain>
    </source>
</reference>
<dbReference type="EMBL" id="JAMTCJ010000001">
    <property type="protein sequence ID" value="MCP2174677.1"/>
    <property type="molecule type" value="Genomic_DNA"/>
</dbReference>
<keyword evidence="1" id="KW-0732">Signal</keyword>
<comment type="caution">
    <text evidence="2">The sequence shown here is derived from an EMBL/GenBank/DDBJ whole genome shotgun (WGS) entry which is preliminary data.</text>
</comment>
<name>A0ABT1H9P4_9NOCA</name>
<dbReference type="PROSITE" id="PS51257">
    <property type="entry name" value="PROKAR_LIPOPROTEIN"/>
    <property type="match status" value="1"/>
</dbReference>